<dbReference type="Proteomes" id="UP001432322">
    <property type="component" value="Unassembled WGS sequence"/>
</dbReference>
<keyword evidence="2" id="KW-1185">Reference proteome</keyword>
<name>A0AAV5W8I7_9BILA</name>
<organism evidence="1 2">
    <name type="scientific">Pristionchus fissidentatus</name>
    <dbReference type="NCBI Taxonomy" id="1538716"/>
    <lineage>
        <taxon>Eukaryota</taxon>
        <taxon>Metazoa</taxon>
        <taxon>Ecdysozoa</taxon>
        <taxon>Nematoda</taxon>
        <taxon>Chromadorea</taxon>
        <taxon>Rhabditida</taxon>
        <taxon>Rhabditina</taxon>
        <taxon>Diplogasteromorpha</taxon>
        <taxon>Diplogasteroidea</taxon>
        <taxon>Neodiplogasteridae</taxon>
        <taxon>Pristionchus</taxon>
    </lineage>
</organism>
<proteinExistence type="predicted"/>
<dbReference type="PANTHER" id="PTHR22714:SF7">
    <property type="entry name" value="SOLUTE-BINDING PROTEIN FAMILY 3_N-TERMINAL DOMAIN-CONTAINING PROTEIN"/>
    <property type="match status" value="1"/>
</dbReference>
<sequence length="114" mass="13110">YENIYGAVSGIYKQIWSDTLRNRKVEWHKRSVYGNYEVDSNGLYDGVLGELQNGTLDATADDFSLHKTRMRFFHYTLPISDAKEQFYEARQSLFSSSIVVVPFPANFTSILVTL</sequence>
<dbReference type="AlphaFoldDB" id="A0AAV5W8I7"/>
<dbReference type="EMBL" id="BTSY01000005">
    <property type="protein sequence ID" value="GMT27858.1"/>
    <property type="molecule type" value="Genomic_DNA"/>
</dbReference>
<feature type="non-terminal residue" evidence="1">
    <location>
        <position position="1"/>
    </location>
</feature>
<evidence type="ECO:0000313" key="2">
    <source>
        <dbReference type="Proteomes" id="UP001432322"/>
    </source>
</evidence>
<dbReference type="PANTHER" id="PTHR22714">
    <property type="entry name" value="PROTEIN CBG02446-RELATED"/>
    <property type="match status" value="1"/>
</dbReference>
<evidence type="ECO:0000313" key="1">
    <source>
        <dbReference type="EMBL" id="GMT27858.1"/>
    </source>
</evidence>
<protein>
    <submittedName>
        <fullName evidence="1">Uncharacterized protein</fullName>
    </submittedName>
</protein>
<comment type="caution">
    <text evidence="1">The sequence shown here is derived from an EMBL/GenBank/DDBJ whole genome shotgun (WGS) entry which is preliminary data.</text>
</comment>
<accession>A0AAV5W8I7</accession>
<dbReference type="Gene3D" id="3.40.190.10">
    <property type="entry name" value="Periplasmic binding protein-like II"/>
    <property type="match status" value="1"/>
</dbReference>
<gene>
    <name evidence="1" type="ORF">PFISCL1PPCAC_19155</name>
</gene>
<dbReference type="InterPro" id="IPR040128">
    <property type="entry name" value="T25E4.2-like"/>
</dbReference>
<reference evidence="1" key="1">
    <citation type="submission" date="2023-10" db="EMBL/GenBank/DDBJ databases">
        <title>Genome assembly of Pristionchus species.</title>
        <authorList>
            <person name="Yoshida K."/>
            <person name="Sommer R.J."/>
        </authorList>
    </citation>
    <scope>NUCLEOTIDE SEQUENCE</scope>
    <source>
        <strain evidence="1">RS5133</strain>
    </source>
</reference>
<dbReference type="SUPFAM" id="SSF53850">
    <property type="entry name" value="Periplasmic binding protein-like II"/>
    <property type="match status" value="1"/>
</dbReference>